<dbReference type="KEGG" id="zpl:ZBT109_0463"/>
<evidence type="ECO:0000256" key="3">
    <source>
        <dbReference type="ARBA" id="ARBA00022448"/>
    </source>
</evidence>
<dbReference type="EMBL" id="AP018933">
    <property type="protein sequence ID" value="BBG29251.1"/>
    <property type="molecule type" value="Genomic_DNA"/>
</dbReference>
<evidence type="ECO:0000256" key="2">
    <source>
        <dbReference type="ARBA" id="ARBA00005417"/>
    </source>
</evidence>
<keyword evidence="6" id="KW-0067">ATP-binding</keyword>
<evidence type="ECO:0000256" key="6">
    <source>
        <dbReference type="ARBA" id="ARBA00022840"/>
    </source>
</evidence>
<evidence type="ECO:0000256" key="8">
    <source>
        <dbReference type="ARBA" id="ARBA00038852"/>
    </source>
</evidence>
<dbReference type="Pfam" id="PF00005">
    <property type="entry name" value="ABC_tran"/>
    <property type="match status" value="2"/>
</dbReference>
<dbReference type="GO" id="GO:0016887">
    <property type="term" value="F:ATP hydrolysis activity"/>
    <property type="evidence" value="ECO:0007669"/>
    <property type="project" value="InterPro"/>
</dbReference>
<evidence type="ECO:0000256" key="4">
    <source>
        <dbReference type="ARBA" id="ARBA00022475"/>
    </source>
</evidence>
<comment type="similarity">
    <text evidence="2">Belongs to the ABC transporter superfamily.</text>
</comment>
<keyword evidence="4" id="KW-1003">Cell membrane</keyword>
<keyword evidence="7" id="KW-0472">Membrane</keyword>
<dbReference type="GO" id="GO:0015833">
    <property type="term" value="P:peptide transport"/>
    <property type="evidence" value="ECO:0007669"/>
    <property type="project" value="InterPro"/>
</dbReference>
<keyword evidence="12" id="KW-1185">Reference proteome</keyword>
<accession>A0A348HC99</accession>
<evidence type="ECO:0000256" key="1">
    <source>
        <dbReference type="ARBA" id="ARBA00004417"/>
    </source>
</evidence>
<dbReference type="PROSITE" id="PS00211">
    <property type="entry name" value="ABC_TRANSPORTER_1"/>
    <property type="match status" value="2"/>
</dbReference>
<dbReference type="InterPro" id="IPR003593">
    <property type="entry name" value="AAA+_ATPase"/>
</dbReference>
<feature type="domain" description="ABC transporter" evidence="10">
    <location>
        <begin position="278"/>
        <end position="526"/>
    </location>
</feature>
<dbReference type="InterPro" id="IPR013563">
    <property type="entry name" value="Oligopep_ABC_C"/>
</dbReference>
<dbReference type="FunFam" id="3.40.50.300:FF:000016">
    <property type="entry name" value="Oligopeptide ABC transporter ATP-binding component"/>
    <property type="match status" value="2"/>
</dbReference>
<dbReference type="NCBIfam" id="NF008453">
    <property type="entry name" value="PRK11308.1"/>
    <property type="match status" value="2"/>
</dbReference>
<dbReference type="InterPro" id="IPR003439">
    <property type="entry name" value="ABC_transporter-like_ATP-bd"/>
</dbReference>
<dbReference type="CDD" id="cd03257">
    <property type="entry name" value="ABC_NikE_OppD_transporters"/>
    <property type="match status" value="2"/>
</dbReference>
<dbReference type="InterPro" id="IPR027417">
    <property type="entry name" value="P-loop_NTPase"/>
</dbReference>
<comment type="subcellular location">
    <subcellularLocation>
        <location evidence="1">Cell inner membrane</location>
        <topology evidence="1">Peripheral membrane protein</topology>
    </subcellularLocation>
</comment>
<dbReference type="GO" id="GO:0005886">
    <property type="term" value="C:plasma membrane"/>
    <property type="evidence" value="ECO:0007669"/>
    <property type="project" value="UniProtKB-SubCell"/>
</dbReference>
<gene>
    <name evidence="11" type="ORF">ZBT109_0463</name>
</gene>
<dbReference type="STRING" id="1123510.GCA_000620025_00665"/>
<dbReference type="PANTHER" id="PTHR43297:SF2">
    <property type="entry name" value="DIPEPTIDE TRANSPORT ATP-BINDING PROTEIN DPPD"/>
    <property type="match status" value="1"/>
</dbReference>
<evidence type="ECO:0000256" key="7">
    <source>
        <dbReference type="ARBA" id="ARBA00023136"/>
    </source>
</evidence>
<dbReference type="Pfam" id="PF08352">
    <property type="entry name" value="oligo_HPY"/>
    <property type="match status" value="2"/>
</dbReference>
<dbReference type="PANTHER" id="PTHR43297">
    <property type="entry name" value="OLIGOPEPTIDE TRANSPORT ATP-BINDING PROTEIN APPD"/>
    <property type="match status" value="1"/>
</dbReference>
<evidence type="ECO:0000259" key="10">
    <source>
        <dbReference type="PROSITE" id="PS50893"/>
    </source>
</evidence>
<name>A0A348HC99_9GAMM</name>
<dbReference type="AlphaFoldDB" id="A0A348HC99"/>
<proteinExistence type="inferred from homology"/>
<comment type="catalytic activity">
    <reaction evidence="9">
        <text>a dipeptide(out) + ATP + H2O = a dipeptide(in) + ADP + phosphate + H(+)</text>
        <dbReference type="Rhea" id="RHEA:23120"/>
        <dbReference type="ChEBI" id="CHEBI:15377"/>
        <dbReference type="ChEBI" id="CHEBI:15378"/>
        <dbReference type="ChEBI" id="CHEBI:30616"/>
        <dbReference type="ChEBI" id="CHEBI:43474"/>
        <dbReference type="ChEBI" id="CHEBI:90799"/>
        <dbReference type="ChEBI" id="CHEBI:456216"/>
        <dbReference type="EC" id="7.4.2.9"/>
    </reaction>
</comment>
<sequence>MTMQDTAPLLDVKGLNVHFRLPTGDMHAVKDVNFSVRAGEVLALVGESGSGKSVTANSLMQLLPDIATLSGEATFDGSNLLTQSERAMRRVRGQDISMIFQEPMTSLNPLQRIGRQIEEVLKQHTSLGSAGRHARVISLLEQVGIPEPQRRYRSFPTELSGGQRQRVMIAMALACNPRLLIADEPTTALDVTVQAQILALLRSLQQQHNMAVIFITHDLALVRHFADTVCVMRQGELVESGRVKDVFDHPEHPYTRQLIDAIPRGSKAPVPDDAPVLLEARNISVTYPIPRGLFHTDHFQAVDGIDLTLRKGQTLGIVGESGSGKSTLGRALLRLIDCEGQIIFDGHNIAAIPARRLRSRRSEMQVVFQDPYGSLSPRMTVGEIIGEGLRTQFPHLSYDERERRISEVIKEVALDPEVRNRYPHEFSGGQRQRIAIARAVVLNPRFLLLDEPTSALDRSVQARIIQLLRDLQQKYEMSYIFISHDLGVVRALSDTIMVMQKGKVVESGPTAQLFEAPKERYTQTLLAAAFLDAPQAS</sequence>
<dbReference type="InterPro" id="IPR017871">
    <property type="entry name" value="ABC_transporter-like_CS"/>
</dbReference>
<keyword evidence="5" id="KW-0547">Nucleotide-binding</keyword>
<evidence type="ECO:0000313" key="12">
    <source>
        <dbReference type="Proteomes" id="UP000267342"/>
    </source>
</evidence>
<evidence type="ECO:0000256" key="9">
    <source>
        <dbReference type="ARBA" id="ARBA00047356"/>
    </source>
</evidence>
<dbReference type="EC" id="7.4.2.9" evidence="8"/>
<evidence type="ECO:0000256" key="5">
    <source>
        <dbReference type="ARBA" id="ARBA00022741"/>
    </source>
</evidence>
<dbReference type="SUPFAM" id="SSF52540">
    <property type="entry name" value="P-loop containing nucleoside triphosphate hydrolases"/>
    <property type="match status" value="2"/>
</dbReference>
<protein>
    <recommendedName>
        <fullName evidence="8">ABC-type dipeptide transporter</fullName>
        <ecNumber evidence="8">7.4.2.9</ecNumber>
    </recommendedName>
</protein>
<keyword evidence="3" id="KW-0813">Transport</keyword>
<dbReference type="InterPro" id="IPR050388">
    <property type="entry name" value="ABC_Ni/Peptide_Import"/>
</dbReference>
<feature type="domain" description="ABC transporter" evidence="10">
    <location>
        <begin position="12"/>
        <end position="259"/>
    </location>
</feature>
<dbReference type="NCBIfam" id="NF007739">
    <property type="entry name" value="PRK10419.1"/>
    <property type="match status" value="2"/>
</dbReference>
<dbReference type="SMART" id="SM00382">
    <property type="entry name" value="AAA"/>
    <property type="match status" value="2"/>
</dbReference>
<dbReference type="Gene3D" id="3.40.50.300">
    <property type="entry name" value="P-loop containing nucleotide triphosphate hydrolases"/>
    <property type="match status" value="2"/>
</dbReference>
<dbReference type="PROSITE" id="PS50893">
    <property type="entry name" value="ABC_TRANSPORTER_2"/>
    <property type="match status" value="2"/>
</dbReference>
<dbReference type="GO" id="GO:0055085">
    <property type="term" value="P:transmembrane transport"/>
    <property type="evidence" value="ECO:0007669"/>
    <property type="project" value="UniProtKB-ARBA"/>
</dbReference>
<dbReference type="GO" id="GO:0005524">
    <property type="term" value="F:ATP binding"/>
    <property type="evidence" value="ECO:0007669"/>
    <property type="project" value="UniProtKB-KW"/>
</dbReference>
<reference evidence="11 12" key="1">
    <citation type="submission" date="2018-09" db="EMBL/GenBank/DDBJ databases">
        <title>Zymobacter palmae IAM14233 (=T109) whole genome analysis.</title>
        <authorList>
            <person name="Yanase H."/>
        </authorList>
    </citation>
    <scope>NUCLEOTIDE SEQUENCE [LARGE SCALE GENOMIC DNA]</scope>
    <source>
        <strain evidence="11 12">IAM14233</strain>
    </source>
</reference>
<evidence type="ECO:0000313" key="11">
    <source>
        <dbReference type="EMBL" id="BBG29251.1"/>
    </source>
</evidence>
<organism evidence="11 12">
    <name type="scientific">Zymobacter palmae</name>
    <dbReference type="NCBI Taxonomy" id="33074"/>
    <lineage>
        <taxon>Bacteria</taxon>
        <taxon>Pseudomonadati</taxon>
        <taxon>Pseudomonadota</taxon>
        <taxon>Gammaproteobacteria</taxon>
        <taxon>Oceanospirillales</taxon>
        <taxon>Halomonadaceae</taxon>
        <taxon>Zymobacter group</taxon>
        <taxon>Zymobacter</taxon>
    </lineage>
</organism>
<dbReference type="Proteomes" id="UP000267342">
    <property type="component" value="Chromosome"/>
</dbReference>